<dbReference type="KEGG" id="tfl:RPIT_04875"/>
<dbReference type="Gene3D" id="3.20.20.80">
    <property type="entry name" value="Glycosidases"/>
    <property type="match status" value="1"/>
</dbReference>
<dbReference type="AlphaFoldDB" id="A0A1Q2CDN5"/>
<dbReference type="GO" id="GO:0090599">
    <property type="term" value="F:alpha-glucosidase activity"/>
    <property type="evidence" value="ECO:0007669"/>
    <property type="project" value="TreeGrafter"/>
</dbReference>
<dbReference type="PANTHER" id="PTHR22762:SF89">
    <property type="entry name" value="ALPHA-XYLOSIDASE"/>
    <property type="match status" value="1"/>
</dbReference>
<dbReference type="Pfam" id="PF21365">
    <property type="entry name" value="Glyco_hydro_31_3rd"/>
    <property type="match status" value="1"/>
</dbReference>
<dbReference type="InterPro" id="IPR048395">
    <property type="entry name" value="Glyco_hydro_31_C"/>
</dbReference>
<dbReference type="InterPro" id="IPR013780">
    <property type="entry name" value="Glyco_hydro_b"/>
</dbReference>
<protein>
    <recommendedName>
        <fullName evidence="8">Alpha-glucosidase, glycosyl hydrolase family GH31</fullName>
    </recommendedName>
</protein>
<accession>A0A1Q2CDN5</accession>
<name>A0A1Q2CDN5_9ACTN</name>
<feature type="domain" description="Glycoside hydrolase family 31 TIM barrel" evidence="4">
    <location>
        <begin position="228"/>
        <end position="531"/>
    </location>
</feature>
<sequence length="830" mass="92265">MTSTPATDPLLRPATPEDYRGAHSTPAPDATIVGDRYRITVLTEGLLRFEWSDSGEFEDRPTTLAIFRDLPAPEFTVVRSDSGIRVQTQRFDLSYDEQPPTAAGLQVQVRGNVTAHQSVWRYGDQSTLPAWHLQPDFQHRVPARGNLGGTARTLDEANGAVPLEPGVVSERGFAVLDDSSSMVFTPDGWVAARPRRTAAQYQDLYVFTHGHDAAAAVRDLYRLSGSQPVLPRWALGNWWSRYHPYSAQSYLQLLDRFDVERVPFSVAVLDMDWHVTDVDPRFGPGWTGYTWNRDLFPDPPAFLDELRRRGLRTTLNVHPADGVQPHEDAYEKMAEAMGIDPSTELSVHFDASDRRFMDAYFQFLHHPLEDEGVQFWWLDWQSGPHSRVPGIDPLWVLNHAHFVDNGRGDRTPLTFSRYAGPGSHRYPVGFSGDTHITWESLHFQPYFTATAANIGYGWWSHDIGGHMFGYRDDELMARWTQLGVFSPILRLHSSNSPFAGKEPWLYAEPHRSAISEALRLRNRLVPYLHTMNRVQATTGQPLVRPLYHVHRRIEALQVPNEYFFGTELLVAPITQPADDETRMGAVTAWLPPGQWFDLQTGYRYDGERRLQLHRPADGFAALLRAGGMVPMSTDGLQRADANPEAVTVVTAAGADGAFELVEDDGSDSVATTRLVLDWAAGTLSVHPAQGDTSVVPETRDWTFELLGFADISATLEGSGLLSEVTRLDDSRQLVSVSGVPRDEGFTLRAEGLAVLAPNPALARLEEFLQQAQIGFSLKEAILNRVRDLGVGALAELPVLHVASPSGLDEPHARASSPVISAVTEILLASN</sequence>
<feature type="domain" description="Glycosyl hydrolase family 31 C-terminal" evidence="5">
    <location>
        <begin position="539"/>
        <end position="627"/>
    </location>
</feature>
<dbReference type="RefSeq" id="WP_077341172.1">
    <property type="nucleotide sequence ID" value="NZ_CP019605.1"/>
</dbReference>
<keyword evidence="2" id="KW-0326">Glycosidase</keyword>
<organism evidence="6 7">
    <name type="scientific">Tessaracoccus flavus</name>
    <dbReference type="NCBI Taxonomy" id="1610493"/>
    <lineage>
        <taxon>Bacteria</taxon>
        <taxon>Bacillati</taxon>
        <taxon>Actinomycetota</taxon>
        <taxon>Actinomycetes</taxon>
        <taxon>Propionibacteriales</taxon>
        <taxon>Propionibacteriaceae</taxon>
        <taxon>Tessaracoccus</taxon>
    </lineage>
</organism>
<evidence type="ECO:0000256" key="3">
    <source>
        <dbReference type="SAM" id="MobiDB-lite"/>
    </source>
</evidence>
<dbReference type="Proteomes" id="UP000188324">
    <property type="component" value="Chromosome"/>
</dbReference>
<dbReference type="CDD" id="cd06595">
    <property type="entry name" value="GH31_u1"/>
    <property type="match status" value="1"/>
</dbReference>
<dbReference type="OrthoDB" id="176168at2"/>
<gene>
    <name evidence="6" type="ORF">RPIT_04875</name>
</gene>
<comment type="similarity">
    <text evidence="1 2">Belongs to the glycosyl hydrolase 31 family.</text>
</comment>
<evidence type="ECO:0000256" key="1">
    <source>
        <dbReference type="ARBA" id="ARBA00007806"/>
    </source>
</evidence>
<evidence type="ECO:0008006" key="8">
    <source>
        <dbReference type="Google" id="ProtNLM"/>
    </source>
</evidence>
<evidence type="ECO:0000313" key="7">
    <source>
        <dbReference type="Proteomes" id="UP000188324"/>
    </source>
</evidence>
<dbReference type="SUPFAM" id="SSF51011">
    <property type="entry name" value="Glycosyl hydrolase domain"/>
    <property type="match status" value="1"/>
</dbReference>
<dbReference type="SUPFAM" id="SSF51445">
    <property type="entry name" value="(Trans)glycosidases"/>
    <property type="match status" value="1"/>
</dbReference>
<evidence type="ECO:0000259" key="5">
    <source>
        <dbReference type="Pfam" id="PF21365"/>
    </source>
</evidence>
<evidence type="ECO:0000313" key="6">
    <source>
        <dbReference type="EMBL" id="AQP44228.1"/>
    </source>
</evidence>
<dbReference type="GO" id="GO:0006491">
    <property type="term" value="P:N-glycan processing"/>
    <property type="evidence" value="ECO:0007669"/>
    <property type="project" value="TreeGrafter"/>
</dbReference>
<dbReference type="EMBL" id="CP019605">
    <property type="protein sequence ID" value="AQP44228.1"/>
    <property type="molecule type" value="Genomic_DNA"/>
</dbReference>
<dbReference type="InterPro" id="IPR017853">
    <property type="entry name" value="GH"/>
</dbReference>
<dbReference type="PANTHER" id="PTHR22762">
    <property type="entry name" value="ALPHA-GLUCOSIDASE"/>
    <property type="match status" value="1"/>
</dbReference>
<dbReference type="Gene3D" id="2.60.40.1180">
    <property type="entry name" value="Golgi alpha-mannosidase II"/>
    <property type="match status" value="2"/>
</dbReference>
<dbReference type="GO" id="GO:0005975">
    <property type="term" value="P:carbohydrate metabolic process"/>
    <property type="evidence" value="ECO:0007669"/>
    <property type="project" value="InterPro"/>
</dbReference>
<keyword evidence="2" id="KW-0378">Hydrolase</keyword>
<feature type="region of interest" description="Disordered" evidence="3">
    <location>
        <begin position="1"/>
        <end position="27"/>
    </location>
</feature>
<proteinExistence type="inferred from homology"/>
<reference evidence="6 7" key="1">
    <citation type="journal article" date="2016" name="Int. J. Syst. Evol. Microbiol.">
        <title>Tessaracoccus flavus sp. nov., isolated from the drainage system of a lindane-producing factory.</title>
        <authorList>
            <person name="Kumari R."/>
            <person name="Singh P."/>
            <person name="Schumann P."/>
            <person name="Lal R."/>
        </authorList>
    </citation>
    <scope>NUCLEOTIDE SEQUENCE [LARGE SCALE GENOMIC DNA]</scope>
    <source>
        <strain evidence="6 7">RP1T</strain>
    </source>
</reference>
<dbReference type="Pfam" id="PF01055">
    <property type="entry name" value="Glyco_hydro_31_2nd"/>
    <property type="match status" value="1"/>
</dbReference>
<evidence type="ECO:0000256" key="2">
    <source>
        <dbReference type="RuleBase" id="RU361185"/>
    </source>
</evidence>
<evidence type="ECO:0000259" key="4">
    <source>
        <dbReference type="Pfam" id="PF01055"/>
    </source>
</evidence>
<dbReference type="STRING" id="1610493.RPIT_04875"/>
<keyword evidence="7" id="KW-1185">Reference proteome</keyword>
<dbReference type="InterPro" id="IPR000322">
    <property type="entry name" value="Glyco_hydro_31_TIM"/>
</dbReference>